<proteinExistence type="predicted"/>
<reference evidence="4" key="1">
    <citation type="submission" date="2016-10" db="EMBL/GenBank/DDBJ databases">
        <authorList>
            <person name="Varghese N."/>
            <person name="Submissions S."/>
        </authorList>
    </citation>
    <scope>NUCLEOTIDE SEQUENCE [LARGE SCALE GENOMIC DNA]</scope>
    <source>
        <strain evidence="4">DSM 26348</strain>
    </source>
</reference>
<feature type="region of interest" description="Disordered" evidence="1">
    <location>
        <begin position="413"/>
        <end position="443"/>
    </location>
</feature>
<name>A0A1I3J076_9PLAN</name>
<feature type="transmembrane region" description="Helical" evidence="2">
    <location>
        <begin position="383"/>
        <end position="401"/>
    </location>
</feature>
<evidence type="ECO:0008006" key="5">
    <source>
        <dbReference type="Google" id="ProtNLM"/>
    </source>
</evidence>
<evidence type="ECO:0000256" key="2">
    <source>
        <dbReference type="SAM" id="Phobius"/>
    </source>
</evidence>
<feature type="transmembrane region" description="Helical" evidence="2">
    <location>
        <begin position="170"/>
        <end position="190"/>
    </location>
</feature>
<sequence length="443" mass="48391">MELLLQGYEINRPTWFYLSSLLLIAVYFRFTRIISLRNVDLLLLLSASPGLIFVDSEIPSAQSVGHTWLFVAACLFLLRLFVDPFLSRRPYLGQNLNSQGMGFLCASAFAFLMTQAITSALPDGSQETVARGAEIINRTATDPPSPDEVPSSGPTAPLLASLSLLMFQELAARVMAIVAHAAVIIGLWFVGRNLFADRNLGLAMATLYLLLPCTAYNVGEFNHVLPAALIVWAFVCFRKPIASGVLLGLACGTLTFPVVLLPIWAVFYGRRGAGKFALALSCVAVVLIGSFAMTSTDSESFVQKTVGSVNVALSALSGVQNHTGFWGEMGYLSVYRLPVMVAYFIMLTIMTIWPKDRTVEVLLAQSTAAIVGTQLWYTPEGGVYVLWYLPLMLMVVFRPRLIHLRAPSFPEHNAEAGNVSPGKPRQPSFGARPGSTRNVQLFR</sequence>
<feature type="transmembrane region" description="Helical" evidence="2">
    <location>
        <begin position="241"/>
        <end position="264"/>
    </location>
</feature>
<gene>
    <name evidence="3" type="ORF">SAMN05421753_11012</name>
</gene>
<dbReference type="Proteomes" id="UP000199518">
    <property type="component" value="Unassembled WGS sequence"/>
</dbReference>
<dbReference type="RefSeq" id="WP_139228466.1">
    <property type="nucleotide sequence ID" value="NZ_FOQD01000010.1"/>
</dbReference>
<keyword evidence="4" id="KW-1185">Reference proteome</keyword>
<evidence type="ECO:0000313" key="4">
    <source>
        <dbReference type="Proteomes" id="UP000199518"/>
    </source>
</evidence>
<accession>A0A1I3J076</accession>
<dbReference type="EMBL" id="FOQD01000010">
    <property type="protein sequence ID" value="SFI53475.1"/>
    <property type="molecule type" value="Genomic_DNA"/>
</dbReference>
<keyword evidence="2" id="KW-0472">Membrane</keyword>
<feature type="transmembrane region" description="Helical" evidence="2">
    <location>
        <begin position="202"/>
        <end position="235"/>
    </location>
</feature>
<feature type="transmembrane region" description="Helical" evidence="2">
    <location>
        <begin position="66"/>
        <end position="82"/>
    </location>
</feature>
<feature type="transmembrane region" description="Helical" evidence="2">
    <location>
        <begin position="334"/>
        <end position="353"/>
    </location>
</feature>
<feature type="transmembrane region" description="Helical" evidence="2">
    <location>
        <begin position="276"/>
        <end position="294"/>
    </location>
</feature>
<protein>
    <recommendedName>
        <fullName evidence="5">DUF2029 domain-containing protein</fullName>
    </recommendedName>
</protein>
<feature type="transmembrane region" description="Helical" evidence="2">
    <location>
        <begin position="14"/>
        <end position="31"/>
    </location>
</feature>
<keyword evidence="2" id="KW-0812">Transmembrane</keyword>
<dbReference type="OrthoDB" id="256769at2"/>
<evidence type="ECO:0000313" key="3">
    <source>
        <dbReference type="EMBL" id="SFI53475.1"/>
    </source>
</evidence>
<dbReference type="AlphaFoldDB" id="A0A1I3J076"/>
<keyword evidence="2" id="KW-1133">Transmembrane helix</keyword>
<organism evidence="3 4">
    <name type="scientific">Planctomicrobium piriforme</name>
    <dbReference type="NCBI Taxonomy" id="1576369"/>
    <lineage>
        <taxon>Bacteria</taxon>
        <taxon>Pseudomonadati</taxon>
        <taxon>Planctomycetota</taxon>
        <taxon>Planctomycetia</taxon>
        <taxon>Planctomycetales</taxon>
        <taxon>Planctomycetaceae</taxon>
        <taxon>Planctomicrobium</taxon>
    </lineage>
</organism>
<evidence type="ECO:0000256" key="1">
    <source>
        <dbReference type="SAM" id="MobiDB-lite"/>
    </source>
</evidence>
<feature type="transmembrane region" description="Helical" evidence="2">
    <location>
        <begin position="103"/>
        <end position="121"/>
    </location>
</feature>